<dbReference type="AlphaFoldDB" id="A0AA39QVH6"/>
<feature type="compositionally biased region" description="Basic and acidic residues" evidence="1">
    <location>
        <begin position="55"/>
        <end position="69"/>
    </location>
</feature>
<evidence type="ECO:0000256" key="1">
    <source>
        <dbReference type="SAM" id="MobiDB-lite"/>
    </source>
</evidence>
<feature type="compositionally biased region" description="Basic residues" evidence="1">
    <location>
        <begin position="816"/>
        <end position="826"/>
    </location>
</feature>
<evidence type="ECO:0000313" key="2">
    <source>
        <dbReference type="EMBL" id="KAK0509992.1"/>
    </source>
</evidence>
<accession>A0AA39QVH6</accession>
<organism evidence="2 3">
    <name type="scientific">Cladonia borealis</name>
    <dbReference type="NCBI Taxonomy" id="184061"/>
    <lineage>
        <taxon>Eukaryota</taxon>
        <taxon>Fungi</taxon>
        <taxon>Dikarya</taxon>
        <taxon>Ascomycota</taxon>
        <taxon>Pezizomycotina</taxon>
        <taxon>Lecanoromycetes</taxon>
        <taxon>OSLEUM clade</taxon>
        <taxon>Lecanoromycetidae</taxon>
        <taxon>Lecanorales</taxon>
        <taxon>Lecanorineae</taxon>
        <taxon>Cladoniaceae</taxon>
        <taxon>Cladonia</taxon>
    </lineage>
</organism>
<feature type="region of interest" description="Disordered" evidence="1">
    <location>
        <begin position="1"/>
        <end position="39"/>
    </location>
</feature>
<feature type="region of interest" description="Disordered" evidence="1">
    <location>
        <begin position="52"/>
        <end position="97"/>
    </location>
</feature>
<comment type="caution">
    <text evidence="2">The sequence shown here is derived from an EMBL/GenBank/DDBJ whole genome shotgun (WGS) entry which is preliminary data.</text>
</comment>
<sequence length="914" mass="99366">MVDPIWGNDPEIQTCHPRRRDWQPSGPPSSGAAAPWTSARCNRLLRPLSSKIAALKKERQMDVGQDRTAQETPCRNGNSANDTSGGIARSHGGLPSHLGGATSILTVYRSDEWASSPRPTKKIKRTYSSKNRSGCTGDANQNGNQVETFPPPGVTEIGLPPEFAPTPSQTDIAHSGPMKQNPQPLSKNEWNAIRELATHTASVQSRLIDGVWRGLQAILQATSKSDISSSIGPCSLYSTCLRRIPSYIKEEELLAKIDDPANGDDIASAVYNDLEELGSMADAGWSPLKDVVRAHGVVMISEAIEDGTLGLNDARHISSLCLAAAAFDEAQTILESTVKSQMATAGHSSKRTAFSVDEAQMVSDSIINFALKTGRHGFLYRQMATMLENGMLPLDWISNQCMVSCWNGVIRSITQQDEHVRSATALLQTSLSQWYRRAGTIALSEVHDLRLRICKSSHRPGLRSVASMRASKATDTELKFSAVGNSKYDNAESGLCSTVSSILTVFSAISLLKNSDVSSPLGDALGTSSMIIHDLGVKVRQALELVTYNVDSRNASNLILERLRLSLMAAGMVRMTHNGSLPQICPYNLEHFISLAELPNSGQTFSSAGSFLCAVARCCATARSDDAFGFIQAMVDNLLVTSKPGSCDQATRRLLGQIALAAAFEFAESTSQPSHLNWALKVELAVSGTVNAPGPPSFEKTPARGIKRSRNGYRWEEGICEWIAKTPALVVCEPSRLELNSIQVDDAAETPVLKVPQRIPLLSELTPCAMNKKVARPEGWPPHGKVESINSRVKANLGEGGDGIGLEELRLAKPYHTRQRSHRHMTKPIEPQKTYTNHLDDEVDELCTPESSQVNELAFPTVCAFPNVPSGIKRNKRAGPSGRYDCKHRGMRPVGTHRFEIEDISDVEDELGFS</sequence>
<dbReference type="Proteomes" id="UP001166286">
    <property type="component" value="Unassembled WGS sequence"/>
</dbReference>
<feature type="compositionally biased region" description="Polar residues" evidence="1">
    <location>
        <begin position="128"/>
        <end position="145"/>
    </location>
</feature>
<reference evidence="2" key="1">
    <citation type="submission" date="2023-03" db="EMBL/GenBank/DDBJ databases">
        <title>Complete genome of Cladonia borealis.</title>
        <authorList>
            <person name="Park H."/>
        </authorList>
    </citation>
    <scope>NUCLEOTIDE SEQUENCE</scope>
    <source>
        <strain evidence="2">ANT050790</strain>
    </source>
</reference>
<protein>
    <submittedName>
        <fullName evidence="2">Uncharacterized protein</fullName>
    </submittedName>
</protein>
<feature type="region of interest" description="Disordered" evidence="1">
    <location>
        <begin position="114"/>
        <end position="145"/>
    </location>
</feature>
<keyword evidence="3" id="KW-1185">Reference proteome</keyword>
<feature type="compositionally biased region" description="Low complexity" evidence="1">
    <location>
        <begin position="28"/>
        <end position="39"/>
    </location>
</feature>
<evidence type="ECO:0000313" key="3">
    <source>
        <dbReference type="Proteomes" id="UP001166286"/>
    </source>
</evidence>
<name>A0AA39QVH6_9LECA</name>
<feature type="compositionally biased region" description="Polar residues" evidence="1">
    <location>
        <begin position="70"/>
        <end position="84"/>
    </location>
</feature>
<proteinExistence type="predicted"/>
<gene>
    <name evidence="2" type="ORF">JMJ35_007386</name>
</gene>
<feature type="region of interest" description="Disordered" evidence="1">
    <location>
        <begin position="816"/>
        <end position="835"/>
    </location>
</feature>
<dbReference type="EMBL" id="JAFEKC020000017">
    <property type="protein sequence ID" value="KAK0509992.1"/>
    <property type="molecule type" value="Genomic_DNA"/>
</dbReference>